<protein>
    <submittedName>
        <fullName evidence="1">Uncharacterized protein</fullName>
    </submittedName>
</protein>
<gene>
    <name evidence="1" type="ORF">ENL40_08630</name>
</gene>
<dbReference type="Proteomes" id="UP000886217">
    <property type="component" value="Unassembled WGS sequence"/>
</dbReference>
<proteinExistence type="predicted"/>
<reference evidence="1" key="1">
    <citation type="journal article" date="2020" name="mSystems">
        <title>Genome- and Community-Level Interaction Insights into Carbon Utilization and Element Cycling Functions of Hydrothermarchaeota in Hydrothermal Sediment.</title>
        <authorList>
            <person name="Zhou Z."/>
            <person name="Liu Y."/>
            <person name="Xu W."/>
            <person name="Pan J."/>
            <person name="Luo Z.H."/>
            <person name="Li M."/>
        </authorList>
    </citation>
    <scope>NUCLEOTIDE SEQUENCE [LARGE SCALE GENOMIC DNA]</scope>
    <source>
        <strain evidence="1">HyVt-93</strain>
    </source>
</reference>
<name>A0A7C5K024_THELI</name>
<organism evidence="1">
    <name type="scientific">Thermococcus litoralis</name>
    <dbReference type="NCBI Taxonomy" id="2265"/>
    <lineage>
        <taxon>Archaea</taxon>
        <taxon>Methanobacteriati</taxon>
        <taxon>Methanobacteriota</taxon>
        <taxon>Thermococci</taxon>
        <taxon>Thermococcales</taxon>
        <taxon>Thermococcaceae</taxon>
        <taxon>Thermococcus</taxon>
    </lineage>
</organism>
<comment type="caution">
    <text evidence="1">The sequence shown here is derived from an EMBL/GenBank/DDBJ whole genome shotgun (WGS) entry which is preliminary data.</text>
</comment>
<evidence type="ECO:0000313" key="1">
    <source>
        <dbReference type="EMBL" id="HHI01500.1"/>
    </source>
</evidence>
<dbReference type="AlphaFoldDB" id="A0A7C5K024"/>
<dbReference type="EMBL" id="DRTU01000348">
    <property type="protein sequence ID" value="HHI01500.1"/>
    <property type="molecule type" value="Genomic_DNA"/>
</dbReference>
<accession>A0A7C5K024</accession>
<sequence>MAEQVITRQRILEEFKLLNNKAQLMVKKGLIPKETVINLYLIGGGNMALRKIKEATKDIDVVIENNRAYQLVHVIVTIVQVYLDTNVDSALQSVVYVKEESNLKYTKSLGAMAVYKKIDPEDQDFNLDVFVKRVGRKLYLSNTMKNRATLVRELRSLKVLRVYLVSKEDIFLFKGVTSVERERDIDDMKRLIESGLKFSTVISELQRQRELLIQEPCEYLRLLTVVCEKAKYIKDDFKERGLETKVLDQFITSLLGLPVPSSRKRKSHNKSKLNDKRK</sequence>